<keyword evidence="1" id="KW-0472">Membrane</keyword>
<name>A0A034W8A0_BACDO</name>
<keyword evidence="1" id="KW-1133">Transmembrane helix</keyword>
<protein>
    <submittedName>
        <fullName evidence="3">Uncharacterized protein</fullName>
    </submittedName>
</protein>
<feature type="transmembrane region" description="Helical" evidence="1">
    <location>
        <begin position="78"/>
        <end position="103"/>
    </location>
</feature>
<dbReference type="EMBL" id="GAKP01008597">
    <property type="protein sequence ID" value="JAC50355.1"/>
    <property type="molecule type" value="Transcribed_RNA"/>
</dbReference>
<accession>A0A034W8A0</accession>
<keyword evidence="1" id="KW-0812">Transmembrane</keyword>
<evidence type="ECO:0000313" key="3">
    <source>
        <dbReference type="EMBL" id="JAC50355.1"/>
    </source>
</evidence>
<dbReference type="AlphaFoldDB" id="A0A034W8A0"/>
<keyword evidence="2" id="KW-0732">Signal</keyword>
<organism evidence="3">
    <name type="scientific">Bactrocera dorsalis</name>
    <name type="common">Oriental fruit fly</name>
    <name type="synonym">Dacus dorsalis</name>
    <dbReference type="NCBI Taxonomy" id="27457"/>
    <lineage>
        <taxon>Eukaryota</taxon>
        <taxon>Metazoa</taxon>
        <taxon>Ecdysozoa</taxon>
        <taxon>Arthropoda</taxon>
        <taxon>Hexapoda</taxon>
        <taxon>Insecta</taxon>
        <taxon>Pterygota</taxon>
        <taxon>Neoptera</taxon>
        <taxon>Endopterygota</taxon>
        <taxon>Diptera</taxon>
        <taxon>Brachycera</taxon>
        <taxon>Muscomorpha</taxon>
        <taxon>Tephritoidea</taxon>
        <taxon>Tephritidae</taxon>
        <taxon>Bactrocera</taxon>
        <taxon>Bactrocera</taxon>
    </lineage>
</organism>
<evidence type="ECO:0000256" key="2">
    <source>
        <dbReference type="SAM" id="SignalP"/>
    </source>
</evidence>
<reference evidence="3" key="1">
    <citation type="journal article" date="2014" name="BMC Genomics">
        <title>Characterizing the developmental transcriptome of the oriental fruit fly, Bactrocera dorsalis (Diptera: Tephritidae) through comparative genomic analysis with Drosophila melanogaster utilizing modENCODE datasets.</title>
        <authorList>
            <person name="Geib S.M."/>
            <person name="Calla B."/>
            <person name="Hall B."/>
            <person name="Hou S."/>
            <person name="Manoukis N.C."/>
        </authorList>
    </citation>
    <scope>NUCLEOTIDE SEQUENCE</scope>
    <source>
        <strain evidence="3">Punador</strain>
    </source>
</reference>
<sequence length="104" mass="11958">MNINENMWHCLYLCVRIFTICRPFTAQSNVQMPPYQWHMRINANFKQKQNHSKVIYAHAHSIGAAVISIVAATSGRLALLWIGTFITDTHWLIPAMLGHWLALL</sequence>
<proteinExistence type="predicted"/>
<feature type="chain" id="PRO_5007369172" evidence="2">
    <location>
        <begin position="27"/>
        <end position="104"/>
    </location>
</feature>
<dbReference type="EMBL" id="GAKP01008599">
    <property type="protein sequence ID" value="JAC50353.1"/>
    <property type="molecule type" value="Transcribed_RNA"/>
</dbReference>
<evidence type="ECO:0000256" key="1">
    <source>
        <dbReference type="SAM" id="Phobius"/>
    </source>
</evidence>
<feature type="transmembrane region" description="Helical" evidence="1">
    <location>
        <begin position="54"/>
        <end position="72"/>
    </location>
</feature>
<feature type="signal peptide" evidence="2">
    <location>
        <begin position="1"/>
        <end position="26"/>
    </location>
</feature>